<dbReference type="RefSeq" id="WP_341428388.1">
    <property type="nucleotide sequence ID" value="NZ_JBBUTG010000023.1"/>
</dbReference>
<sequence length="233" mass="26207">MTRNVLLNNVEHKDLRVITKRGAAYGDDVMFAVTFPSEFRNVQAHYPIVFQKSHDGRGFQPVALLGLRAGQNLFLKGDRWDAPYVPLAIERQPFLIGFDRDELMVHIDLDSPRVSQTEGEPVFLPYGGTTEFLERASSMLLAIHEGLQSNTAFTQVLLQHELLEPFALDIERPDGSQHRFAGFYTIHEERLAKLGGPALESLHQAGHLFGIYMAIASLSRLRDLIQRAQALGE</sequence>
<organism evidence="1 2">
    <name type="scientific">Ideonella lacteola</name>
    <dbReference type="NCBI Taxonomy" id="2984193"/>
    <lineage>
        <taxon>Bacteria</taxon>
        <taxon>Pseudomonadati</taxon>
        <taxon>Pseudomonadota</taxon>
        <taxon>Betaproteobacteria</taxon>
        <taxon>Burkholderiales</taxon>
        <taxon>Sphaerotilaceae</taxon>
        <taxon>Ideonella</taxon>
    </lineage>
</organism>
<reference evidence="1 2" key="1">
    <citation type="submission" date="2024-04" db="EMBL/GenBank/DDBJ databases">
        <title>Novel species of the genus Ideonella isolated from streams.</title>
        <authorList>
            <person name="Lu H."/>
        </authorList>
    </citation>
    <scope>NUCLEOTIDE SEQUENCE [LARGE SCALE GENOMIC DNA]</scope>
    <source>
        <strain evidence="1 2">DXS29W</strain>
    </source>
</reference>
<dbReference type="Pfam" id="PF07277">
    <property type="entry name" value="SapC"/>
    <property type="match status" value="1"/>
</dbReference>
<evidence type="ECO:0000313" key="2">
    <source>
        <dbReference type="Proteomes" id="UP001371218"/>
    </source>
</evidence>
<proteinExistence type="predicted"/>
<protein>
    <submittedName>
        <fullName evidence="1">SapC family protein</fullName>
    </submittedName>
</protein>
<name>A0ABU9BVS7_9BURK</name>
<dbReference type="InterPro" id="IPR010836">
    <property type="entry name" value="SapC"/>
</dbReference>
<gene>
    <name evidence="1" type="ORF">AACH06_24335</name>
</gene>
<accession>A0ABU9BVS7</accession>
<dbReference type="Proteomes" id="UP001371218">
    <property type="component" value="Unassembled WGS sequence"/>
</dbReference>
<comment type="caution">
    <text evidence="1">The sequence shown here is derived from an EMBL/GenBank/DDBJ whole genome shotgun (WGS) entry which is preliminary data.</text>
</comment>
<dbReference type="EMBL" id="JBBUTG010000023">
    <property type="protein sequence ID" value="MEK8033966.1"/>
    <property type="molecule type" value="Genomic_DNA"/>
</dbReference>
<evidence type="ECO:0000313" key="1">
    <source>
        <dbReference type="EMBL" id="MEK8033966.1"/>
    </source>
</evidence>
<keyword evidence="2" id="KW-1185">Reference proteome</keyword>